<feature type="region of interest" description="Disordered" evidence="1">
    <location>
        <begin position="524"/>
        <end position="561"/>
    </location>
</feature>
<feature type="compositionally biased region" description="Polar residues" evidence="1">
    <location>
        <begin position="173"/>
        <end position="197"/>
    </location>
</feature>
<feature type="compositionally biased region" description="Low complexity" evidence="1">
    <location>
        <begin position="1077"/>
        <end position="1101"/>
    </location>
</feature>
<comment type="caution">
    <text evidence="2">The sequence shown here is derived from an EMBL/GenBank/DDBJ whole genome shotgun (WGS) entry which is preliminary data.</text>
</comment>
<dbReference type="Proteomes" id="UP001600888">
    <property type="component" value="Unassembled WGS sequence"/>
</dbReference>
<feature type="region of interest" description="Disordered" evidence="1">
    <location>
        <begin position="46"/>
        <end position="66"/>
    </location>
</feature>
<evidence type="ECO:0000313" key="3">
    <source>
        <dbReference type="Proteomes" id="UP001600888"/>
    </source>
</evidence>
<feature type="compositionally biased region" description="Low complexity" evidence="1">
    <location>
        <begin position="1164"/>
        <end position="1176"/>
    </location>
</feature>
<feature type="compositionally biased region" description="Basic and acidic residues" evidence="1">
    <location>
        <begin position="1333"/>
        <end position="1344"/>
    </location>
</feature>
<keyword evidence="3" id="KW-1185">Reference proteome</keyword>
<feature type="compositionally biased region" description="Low complexity" evidence="1">
    <location>
        <begin position="896"/>
        <end position="920"/>
    </location>
</feature>
<dbReference type="EMBL" id="JBAWTH010000110">
    <property type="protein sequence ID" value="KAL2276627.1"/>
    <property type="molecule type" value="Genomic_DNA"/>
</dbReference>
<feature type="compositionally biased region" description="Basic and acidic residues" evidence="1">
    <location>
        <begin position="290"/>
        <end position="303"/>
    </location>
</feature>
<feature type="compositionally biased region" description="Basic and acidic residues" evidence="1">
    <location>
        <begin position="842"/>
        <end position="851"/>
    </location>
</feature>
<feature type="region of interest" description="Disordered" evidence="1">
    <location>
        <begin position="1315"/>
        <end position="1344"/>
    </location>
</feature>
<proteinExistence type="predicted"/>
<feature type="compositionally biased region" description="Polar residues" evidence="1">
    <location>
        <begin position="1102"/>
        <end position="1117"/>
    </location>
</feature>
<feature type="compositionally biased region" description="Gly residues" evidence="1">
    <location>
        <begin position="980"/>
        <end position="990"/>
    </location>
</feature>
<feature type="compositionally biased region" description="Polar residues" evidence="1">
    <location>
        <begin position="152"/>
        <end position="168"/>
    </location>
</feature>
<sequence>MDPKRVNEFLPPASSATASPADRMDTAANPMEDDFDVAQYRALKKDKQEEQKRLDHEHDHRHRQLEEQVHLENNRLYSQLQQRVNESIQRAFVDLQPAIAATINNQVSLRLEQQRLRDEHAASKTTIEQRYHNKITSLMAMPSAARGAIPRVNSNSNTPSHPQPNTIRMANQAQGTPATPAFANTSPAHQSVNTPTPASRGPAPQEAARPEPMAHPAQQRMPPRAEVPPHHHQQPVAPQRILPSEPLTRQPVGPQRMPLPEAMAQQQQPMIQQRMPAEPVHQRPLPHHHVPAEHHPHAHEPRHQLPSVAQPLPSDTKLSEAPLRQDVPPLPSSNPVLTSRASQGATPTPRQDVKRKAADSPAGEAATSAMKRPRTRDRPFEQGGQDGPSPLKRSPRAHRPAPAPVVGMEKRVQRTISFAEVYQDGKAQFKHQIFEYKTGSGNWYIVKCDEHGVHFKFGNPVHGAAKHVHSPQHDMQPKTHDLAIEICGYLVTDCSAELAKLNNDEYQRAVAEDGYEPYNRNLLTKEGRQRTDNHKKQPKTEREGGEIHVNGDLTSSTKQHKVREQKPAAGITVPKDCHFYQGLWQSNKKWYSLVVLPIRPDGSLREVGLKERFQELPLMQTVPKCYRVDRVSLQIKGWQPAYEDGEAKAKKREYPVMFFDRTPWSLGWLPAQKLQELDLDNPPENVDISGLRKAREWFAVKMNNRASWDELKRLGPGEPLSATPEGEADWIGRFSHDRLAACGTSADLNPLNVGDQGLSLRSADKPDNKSPTFFDKQFGKSPGRRDSPGSGDDSDADSEEEEDPMKMDIGPIPDPGAGDSNWVEGGSGSDTHESDVEMEDDTAVKKSDGDSPKLASVETAAARASETKPSEEPSNGHPDQAGLSNILSEHERVRKSAQTAQAKAAAAVREAASRSRAASEVADDGPKPFAPTETKPPAPARAETDAIPRPQRPALADHQRSRSDGTFPEPQTGLAAPGMGKLGEGGGGGGGRKHSNLQNILNPAGMRSEGPATENGLDSYKRFDALMAQMSGGGGGDSAPLRPASVPVQTNGHGGHHHHFQPPAPQQHQAKQMDAAPQHSPSLSHILSPPMQSPMMGPPRSASTTPVPDGSGRSTPTIMIPGNSADRWQAVRTSSFGPAPHTPRASFTQSHGATADGQKPSPAPQQQQPAAAPSSSTPTNGGVRAETPVGGPDRKEIFDVSQFRDSGRGVRWSRSSSPTAGYLRLATDPVRGVAEPLETSAAEAAAAVPSAGIEPAKVSRIELETERDRQWVQLVLKDRSEQAVAFETNSASGRLLNAKIQGRRFVSWVRKWNPEAEVGSSGEGSSRRSSVVTDDRRSTTAEAQ</sequence>
<dbReference type="EMBL" id="JBAWTH010000110">
    <property type="protein sequence ID" value="KAL2276634.1"/>
    <property type="molecule type" value="Genomic_DNA"/>
</dbReference>
<protein>
    <submittedName>
        <fullName evidence="2">Uncharacterized protein</fullName>
    </submittedName>
</protein>
<feature type="compositionally biased region" description="Low complexity" evidence="1">
    <location>
        <begin position="258"/>
        <end position="277"/>
    </location>
</feature>
<name>A0ABR4E2I5_9PEZI</name>
<dbReference type="EMBL" id="JBAWTH010000110">
    <property type="protein sequence ID" value="KAL2276630.1"/>
    <property type="molecule type" value="Genomic_DNA"/>
</dbReference>
<organism evidence="2 3">
    <name type="scientific">Diaporthe vaccinii</name>
    <dbReference type="NCBI Taxonomy" id="105482"/>
    <lineage>
        <taxon>Eukaryota</taxon>
        <taxon>Fungi</taxon>
        <taxon>Dikarya</taxon>
        <taxon>Ascomycota</taxon>
        <taxon>Pezizomycotina</taxon>
        <taxon>Sordariomycetes</taxon>
        <taxon>Sordariomycetidae</taxon>
        <taxon>Diaporthales</taxon>
        <taxon>Diaporthaceae</taxon>
        <taxon>Diaporthe</taxon>
        <taxon>Diaporthe eres species complex</taxon>
    </lineage>
</organism>
<feature type="region of interest" description="Disordered" evidence="1">
    <location>
        <begin position="757"/>
        <end position="1198"/>
    </location>
</feature>
<feature type="compositionally biased region" description="Acidic residues" evidence="1">
    <location>
        <begin position="792"/>
        <end position="803"/>
    </location>
</feature>
<gene>
    <name evidence="2" type="ORF">FJTKL_00792</name>
</gene>
<feature type="region of interest" description="Disordered" evidence="1">
    <location>
        <begin position="149"/>
        <end position="168"/>
    </location>
</feature>
<feature type="region of interest" description="Disordered" evidence="1">
    <location>
        <begin position="1"/>
        <end position="28"/>
    </location>
</feature>
<dbReference type="EMBL" id="JBAWTH010000110">
    <property type="protein sequence ID" value="KAL2276626.1"/>
    <property type="molecule type" value="Genomic_DNA"/>
</dbReference>
<evidence type="ECO:0000256" key="1">
    <source>
        <dbReference type="SAM" id="MobiDB-lite"/>
    </source>
</evidence>
<accession>A0ABR4E2I5</accession>
<feature type="compositionally biased region" description="Basic and acidic residues" evidence="1">
    <location>
        <begin position="524"/>
        <end position="546"/>
    </location>
</feature>
<reference evidence="2 3" key="1">
    <citation type="submission" date="2024-03" db="EMBL/GenBank/DDBJ databases">
        <title>A high-quality draft genome sequence of Diaporthe vaccinii, a causative agent of upright dieback and viscid rot disease in cranberry plants.</title>
        <authorList>
            <person name="Sarrasin M."/>
            <person name="Lang B.F."/>
            <person name="Burger G."/>
        </authorList>
    </citation>
    <scope>NUCLEOTIDE SEQUENCE [LARGE SCALE GENOMIC DNA]</scope>
    <source>
        <strain evidence="2 3">IS7</strain>
    </source>
</reference>
<feature type="region of interest" description="Disordered" evidence="1">
    <location>
        <begin position="173"/>
        <end position="406"/>
    </location>
</feature>
<feature type="compositionally biased region" description="Low complexity" evidence="1">
    <location>
        <begin position="1317"/>
        <end position="1332"/>
    </location>
</feature>
<feature type="compositionally biased region" description="Polar residues" evidence="1">
    <location>
        <begin position="333"/>
        <end position="349"/>
    </location>
</feature>
<feature type="compositionally biased region" description="Low complexity" evidence="1">
    <location>
        <begin position="11"/>
        <end position="21"/>
    </location>
</feature>
<evidence type="ECO:0000313" key="2">
    <source>
        <dbReference type="EMBL" id="KAL2276630.1"/>
    </source>
</evidence>